<keyword evidence="3" id="KW-0732">Signal</keyword>
<organism evidence="8 9">
    <name type="scientific">Rotaria sordida</name>
    <dbReference type="NCBI Taxonomy" id="392033"/>
    <lineage>
        <taxon>Eukaryota</taxon>
        <taxon>Metazoa</taxon>
        <taxon>Spiralia</taxon>
        <taxon>Gnathifera</taxon>
        <taxon>Rotifera</taxon>
        <taxon>Eurotatoria</taxon>
        <taxon>Bdelloidea</taxon>
        <taxon>Philodinida</taxon>
        <taxon>Philodinidae</taxon>
        <taxon>Rotaria</taxon>
    </lineage>
</organism>
<dbReference type="Gene3D" id="3.10.100.10">
    <property type="entry name" value="Mannose-Binding Protein A, subunit A"/>
    <property type="match status" value="1"/>
</dbReference>
<dbReference type="SUPFAM" id="SSF56436">
    <property type="entry name" value="C-type lectin-like"/>
    <property type="match status" value="3"/>
</dbReference>
<evidence type="ECO:0000256" key="6">
    <source>
        <dbReference type="ARBA" id="ARBA00023180"/>
    </source>
</evidence>
<dbReference type="InterPro" id="IPR016186">
    <property type="entry name" value="C-type_lectin-like/link_sf"/>
</dbReference>
<keyword evidence="2" id="KW-0812">Transmembrane</keyword>
<name>A0A815LAM4_9BILA</name>
<proteinExistence type="predicted"/>
<evidence type="ECO:0000256" key="3">
    <source>
        <dbReference type="ARBA" id="ARBA00022729"/>
    </source>
</evidence>
<evidence type="ECO:0000256" key="5">
    <source>
        <dbReference type="ARBA" id="ARBA00023136"/>
    </source>
</evidence>
<comment type="caution">
    <text evidence="8">The sequence shown here is derived from an EMBL/GenBank/DDBJ whole genome shotgun (WGS) entry which is preliminary data.</text>
</comment>
<gene>
    <name evidence="8" type="ORF">RFH988_LOCUS34981</name>
</gene>
<evidence type="ECO:0000259" key="7">
    <source>
        <dbReference type="PROSITE" id="PS51212"/>
    </source>
</evidence>
<dbReference type="InterPro" id="IPR016187">
    <property type="entry name" value="CTDL_fold"/>
</dbReference>
<sequence length="827" mass="95377">MWSSYFSRSHSTLYNSNSNTRYILEKGCLIESSYSHRYSHHLCITDPVNRYSITDNEDNNETYITAVNPQIKYCPTNWFDLNGRCYRVSDKRKTIEQARNSCIDVSTARSNTVGQPRIWLMDNSGNIMIGNDLNDSLKGDIVEYISEWQARLGFFLLDADPNYDDEAIDTTTSLHNLYYDDTLSSSDIEETINPDYGSINEFQLIDSNNSCMVITRLVIEVDEKPIIKNTSMKDCSKPRHVLCETNTLIVSKYQYGCFSKPNILDLPVLISNHLTHELCLSLYQELQTKFAILHVNKWYCLNGATSHLLNITTDFEKFRQKNCGHFCPGNSHELCGNDNTIVVFQILDSHRTYSFVRTSTEPFPSYAYDSCIRLNSFNQSIIYQFTIYNKHEFHPRYCLAFCTKYEQKYALINDKKCLCTNKPMKDADDVDILSEQHCSQPCAANYFYSCGNQNNVAIYSMYLLQPKCGHGFEVAENYQQCIFSHFSSKTNSFQLAKNYCERIGGRLAKINDIIEIQDILPDSILHTRLMQKLLIFYRFQFVNDTRYYWIDRTTDTADPTTVSERVLKQCSKIPEIIDKHCITIQYVSHSDQNIISYERCITESNACSTASAMPVCVDKHIEIKLTLVSSISDENPSEVSVNITKEYLCYDENNEYHFIDNYCYKISYHEVSWQDALVECRRDKAIVFIPEKSITIQYIKSLVLRRRIYTSSGFAHVGVYYDNSNRTVVQYNISSEDDTLSVPDSNDIYDLCEKTSQERYTALMMSSSLTTGEKTRLNTQQIGCVYIDIMSNAVLIIRCDEIPCNGTATVIRQKLSTSKTSIIQAKW</sequence>
<evidence type="ECO:0000256" key="2">
    <source>
        <dbReference type="ARBA" id="ARBA00022692"/>
    </source>
</evidence>
<dbReference type="InterPro" id="IPR002889">
    <property type="entry name" value="WSC_carb-bd"/>
</dbReference>
<dbReference type="GO" id="GO:0005886">
    <property type="term" value="C:plasma membrane"/>
    <property type="evidence" value="ECO:0007669"/>
    <property type="project" value="TreeGrafter"/>
</dbReference>
<dbReference type="PANTHER" id="PTHR24269">
    <property type="entry name" value="KREMEN PROTEIN"/>
    <property type="match status" value="1"/>
</dbReference>
<dbReference type="AlphaFoldDB" id="A0A815LAM4"/>
<evidence type="ECO:0000313" key="9">
    <source>
        <dbReference type="Proteomes" id="UP000663882"/>
    </source>
</evidence>
<keyword evidence="4" id="KW-1133">Transmembrane helix</keyword>
<accession>A0A815LAM4</accession>
<dbReference type="OrthoDB" id="10016650at2759"/>
<dbReference type="PROSITE" id="PS51212">
    <property type="entry name" value="WSC"/>
    <property type="match status" value="1"/>
</dbReference>
<evidence type="ECO:0000256" key="4">
    <source>
        <dbReference type="ARBA" id="ARBA00022989"/>
    </source>
</evidence>
<dbReference type="InterPro" id="IPR051836">
    <property type="entry name" value="Kremen_rcpt"/>
</dbReference>
<keyword evidence="6" id="KW-0325">Glycoprotein</keyword>
<evidence type="ECO:0000256" key="1">
    <source>
        <dbReference type="ARBA" id="ARBA00004167"/>
    </source>
</evidence>
<reference evidence="8" key="1">
    <citation type="submission" date="2021-02" db="EMBL/GenBank/DDBJ databases">
        <authorList>
            <person name="Nowell W R."/>
        </authorList>
    </citation>
    <scope>NUCLEOTIDE SEQUENCE</scope>
</reference>
<evidence type="ECO:0000313" key="8">
    <source>
        <dbReference type="EMBL" id="CAF1404408.1"/>
    </source>
</evidence>
<dbReference type="Proteomes" id="UP000663882">
    <property type="component" value="Unassembled WGS sequence"/>
</dbReference>
<protein>
    <recommendedName>
        <fullName evidence="7">WSC domain-containing protein</fullName>
    </recommendedName>
</protein>
<keyword evidence="5" id="KW-0472">Membrane</keyword>
<feature type="domain" description="WSC" evidence="7">
    <location>
        <begin position="365"/>
        <end position="462"/>
    </location>
</feature>
<dbReference type="EMBL" id="CAJNOO010005108">
    <property type="protein sequence ID" value="CAF1404408.1"/>
    <property type="molecule type" value="Genomic_DNA"/>
</dbReference>
<dbReference type="PANTHER" id="PTHR24269:SF16">
    <property type="entry name" value="PROTEIN SLG1"/>
    <property type="match status" value="1"/>
</dbReference>
<comment type="subcellular location">
    <subcellularLocation>
        <location evidence="1">Membrane</location>
        <topology evidence="1">Single-pass membrane protein</topology>
    </subcellularLocation>
</comment>